<gene>
    <name evidence="1" type="ORF">WH95_12280</name>
</gene>
<dbReference type="InterPro" id="IPR021252">
    <property type="entry name" value="DUF2794"/>
</dbReference>
<organism evidence="1 2">
    <name type="scientific">Kiloniella litopenaei</name>
    <dbReference type="NCBI Taxonomy" id="1549748"/>
    <lineage>
        <taxon>Bacteria</taxon>
        <taxon>Pseudomonadati</taxon>
        <taxon>Pseudomonadota</taxon>
        <taxon>Alphaproteobacteria</taxon>
        <taxon>Rhodospirillales</taxon>
        <taxon>Kiloniellaceae</taxon>
        <taxon>Kiloniella</taxon>
    </lineage>
</organism>
<dbReference type="STRING" id="1549748.WH95_12280"/>
<evidence type="ECO:0008006" key="3">
    <source>
        <dbReference type="Google" id="ProtNLM"/>
    </source>
</evidence>
<reference evidence="1 2" key="1">
    <citation type="submission" date="2015-03" db="EMBL/GenBank/DDBJ databases">
        <title>Genome sequence of Kiloniella sp. P1-1, isolated from the gut microflora of Pacific white shrimp, Penaeus vannamei.</title>
        <authorList>
            <person name="Shao Z."/>
            <person name="Wang L."/>
            <person name="Li X."/>
        </authorList>
    </citation>
    <scope>NUCLEOTIDE SEQUENCE [LARGE SCALE GENOMIC DNA]</scope>
    <source>
        <strain evidence="1 2">P1-1</strain>
    </source>
</reference>
<accession>A0A0M2R9M0</accession>
<dbReference type="EMBL" id="LANI01000018">
    <property type="protein sequence ID" value="KKJ76670.1"/>
    <property type="molecule type" value="Genomic_DNA"/>
</dbReference>
<dbReference type="Pfam" id="PF10984">
    <property type="entry name" value="DUF2794"/>
    <property type="match status" value="1"/>
</dbReference>
<dbReference type="PATRIC" id="fig|1549748.8.peg.633"/>
<evidence type="ECO:0000313" key="2">
    <source>
        <dbReference type="Proteomes" id="UP000034491"/>
    </source>
</evidence>
<dbReference type="AlphaFoldDB" id="A0A0M2R9M0"/>
<protein>
    <recommendedName>
        <fullName evidence="3">DUF2794 domain-containing protein</fullName>
    </recommendedName>
</protein>
<evidence type="ECO:0000313" key="1">
    <source>
        <dbReference type="EMBL" id="KKJ76670.1"/>
    </source>
</evidence>
<keyword evidence="2" id="KW-1185">Reference proteome</keyword>
<dbReference type="Proteomes" id="UP000034491">
    <property type="component" value="Unassembled WGS sequence"/>
</dbReference>
<name>A0A0M2R9M0_9PROT</name>
<comment type="caution">
    <text evidence="1">The sequence shown here is derived from an EMBL/GenBank/DDBJ whole genome shotgun (WGS) entry which is preliminary data.</text>
</comment>
<proteinExistence type="predicted"/>
<sequence length="118" mass="13886">MHKRCWMTAVYYLNKGKKSSQHITFNKQEIGQLLSVYSQRVAKGEWRDYAIDMLGDCAVFSIFRHAHETPLFSVVKSMGHKNRYEEYTVFNGHKKLKRTRSLTEALEVFNNILHPVSY</sequence>